<dbReference type="EMBL" id="JBDJPC010000001">
    <property type="protein sequence ID" value="KAL1518219.1"/>
    <property type="molecule type" value="Genomic_DNA"/>
</dbReference>
<keyword evidence="3" id="KW-1185">Reference proteome</keyword>
<gene>
    <name evidence="2" type="ORF">ABEB36_001877</name>
</gene>
<organism evidence="2 3">
    <name type="scientific">Hypothenemus hampei</name>
    <name type="common">Coffee berry borer</name>
    <dbReference type="NCBI Taxonomy" id="57062"/>
    <lineage>
        <taxon>Eukaryota</taxon>
        <taxon>Metazoa</taxon>
        <taxon>Ecdysozoa</taxon>
        <taxon>Arthropoda</taxon>
        <taxon>Hexapoda</taxon>
        <taxon>Insecta</taxon>
        <taxon>Pterygota</taxon>
        <taxon>Neoptera</taxon>
        <taxon>Endopterygota</taxon>
        <taxon>Coleoptera</taxon>
        <taxon>Polyphaga</taxon>
        <taxon>Cucujiformia</taxon>
        <taxon>Curculionidae</taxon>
        <taxon>Scolytinae</taxon>
        <taxon>Hypothenemus</taxon>
    </lineage>
</organism>
<evidence type="ECO:0000259" key="1">
    <source>
        <dbReference type="Pfam" id="PF10441"/>
    </source>
</evidence>
<feature type="domain" description="Nucleolar 27S pre-rRNA processing Urb2/Npa2 C-terminal" evidence="1">
    <location>
        <begin position="1179"/>
        <end position="1313"/>
    </location>
</feature>
<sequence length="1315" mass="152255">MALSEAILRVLNDDDEPLAKRMKIAENAFRTTEYHIKNKESKILKWAIDITGTPETTVPAWNLVHKWLSSKQFQELTSSEISNEDAHSLILMLQEKLRKIDGDVNEINEIIKSVQLLHKNKVFQLFFQHRIHVYNELMSELMKTISCSSTYATFLKETLLCLPYLLNEDSLEVLFPTLVSKVSQFPDNEQVYQHTLEVIQKGLLQSNQKDFRNYFDEIFSVDKNTNATFSSTPKNMMKFLISRLSHNDAPLSFKLFFAALNDSLKDFKYSYKFLLFASLLLGFDISKDFQLQLPIKKKPIVPLSISLNVILSMLEVLSNCKIPTESEVSQVSLTDFLRKLLKSLIAMNVLNLEIFHIILKCISINPLIIESMASTLMVYLIQRTPANLKPMCEEVIESIFKVFEKLHRLENFIAKLVPALKSAFVTSNDQYQVAPYEFHGEFNLEIPPNAELLVEHVLSSKISACISQCLKGLVSWQVINVFKTLLFHLKESIQQFVDGMEMEHFLELLSMFTVILLQTSKIADHTIPDNVVTKFQFELSELKHVLKMFSTEILKRQYDHVTMRTFLNLAYNWAEVNLTLIYYFANNEAQILEKNAENDYPIRKNPGYLHSYMEAKEWEIIVQRITNFGQFPCKILMQKLQIQKLRAGVLLENKFNQDIMNGIIKTLPVHLEATWPSLFTDRFVVHHILPKLDPLALKFLAERIIDDSVMQKVILEDSEILTNVTLYVLMTKIVRCIRVKKKRNSGVEAVTYLSEKVLSRYPEVVFFDSNQLYDVSDVVREVQELLNQKESNPIPIKVNEEKLIRYLKTFKAIPVIYCGDTIQKLTLLYLIALAKDARSNSCFKQNLECLIEGMLQECRYCLLEVLGTDTIWNYVFNDCEKYDFIFGLIVNNLFKLETSIKCFGPIVLRMAEQLQDVKCLTCSLQLLQAIKVKKSKNPTVKDTMDKFKNKIFKNLSRLLRHSDVLHVEAYATCLKHYISIHDDDDIREGLVRKLPTYLDYSLANINENNKTGCVMLFTLVLQNRTKLADHIRDGLVMEIWQSCRKSHVSQKYLHLTNLIVSHISNEEFPSFINDFANVIDKNDMEGTTKQIKVWNSIVGCHVNPSKGAILQQGLQTVLQEASFVLNHYCCHDDESSFIDSFLELELHILREQLFNVSGPLMDLILNSVQYFVKRKQVNMSISIMETALKYRNPLIVDRLPVFLQQYRCVLGAVTSLDADHAHALEKLTRNMATKCKKDLARIGVFLLADILNYYERFDLQPAVKLHLNNCVYSLMTLCDHHSIVYLMRSLSEASREMFKIMHEHYKKYYMFTGKV</sequence>
<dbReference type="Proteomes" id="UP001566132">
    <property type="component" value="Unassembled WGS sequence"/>
</dbReference>
<dbReference type="Pfam" id="PF10441">
    <property type="entry name" value="Urb2"/>
    <property type="match status" value="1"/>
</dbReference>
<dbReference type="InterPro" id="IPR052609">
    <property type="entry name" value="Ribosome_Biogenesis_Reg"/>
</dbReference>
<dbReference type="PANTHER" id="PTHR15682">
    <property type="entry name" value="UNHEALTHY RIBOSOME BIOGENESIS PROTEIN 2 HOMOLOG"/>
    <property type="match status" value="1"/>
</dbReference>
<reference evidence="2 3" key="1">
    <citation type="submission" date="2024-05" db="EMBL/GenBank/DDBJ databases">
        <title>Genetic variation in Jamaican populations of the coffee berry borer (Hypothenemus hampei).</title>
        <authorList>
            <person name="Errbii M."/>
            <person name="Myrie A."/>
        </authorList>
    </citation>
    <scope>NUCLEOTIDE SEQUENCE [LARGE SCALE GENOMIC DNA]</scope>
    <source>
        <strain evidence="2">JA-Hopewell-2020-01-JO</strain>
        <tissue evidence="2">Whole body</tissue>
    </source>
</reference>
<protein>
    <recommendedName>
        <fullName evidence="1">Nucleolar 27S pre-rRNA processing Urb2/Npa2 C-terminal domain-containing protein</fullName>
    </recommendedName>
</protein>
<dbReference type="InterPro" id="IPR018849">
    <property type="entry name" value="Urb2/Npa2_C"/>
</dbReference>
<name>A0ABD1FG36_HYPHA</name>
<accession>A0ABD1FG36</accession>
<proteinExistence type="predicted"/>
<evidence type="ECO:0000313" key="2">
    <source>
        <dbReference type="EMBL" id="KAL1518219.1"/>
    </source>
</evidence>
<dbReference type="PANTHER" id="PTHR15682:SF2">
    <property type="entry name" value="UNHEALTHY RIBOSOME BIOGENESIS PROTEIN 2 HOMOLOG"/>
    <property type="match status" value="1"/>
</dbReference>
<comment type="caution">
    <text evidence="2">The sequence shown here is derived from an EMBL/GenBank/DDBJ whole genome shotgun (WGS) entry which is preliminary data.</text>
</comment>
<evidence type="ECO:0000313" key="3">
    <source>
        <dbReference type="Proteomes" id="UP001566132"/>
    </source>
</evidence>